<feature type="chain" id="PRO_5045666564" evidence="1">
    <location>
        <begin position="25"/>
        <end position="398"/>
    </location>
</feature>
<sequence>MQGPPQAPMLSGLPVMAFFTLASGASCRCNAGERVWAFLQNDWWLATVLRRNPGMDAEVQVEDLGHAMVPATKLRTLYGQLCACAALCFFGRVGNLHDKFHEAGSTEEALAISAASVWEYVIRGNSDMYWDIFAHTWDQDLAEAINEAYRPLQVQAELRDPTAPAVESFGESVWRSSELRRREEIKRGFRYDLVVLMRYDILFRRPLNLWLSSNETLWTSHWCSIHSEDLLVREVVLSWEPHAGDPRFQKTGVLAPSQFAPVGLHDFWFAGPSVAMEHFAAWGSSRDRFLQRYELQSDELPLDVGHFYTYLHAKELGLKLMYTGISYLDFTLVRYRDCKLRIAEEILPPDIFCSHWEVSITRQCDAWILKESGWAHHFCPIAGRRVLLAPGAHSCGRF</sequence>
<proteinExistence type="predicted"/>
<dbReference type="EMBL" id="CAXAMM010010780">
    <property type="protein sequence ID" value="CAK9024206.1"/>
    <property type="molecule type" value="Genomic_DNA"/>
</dbReference>
<evidence type="ECO:0000313" key="2">
    <source>
        <dbReference type="EMBL" id="CAK9024206.1"/>
    </source>
</evidence>
<name>A0ABP0KBL9_9DINO</name>
<organism evidence="2 3">
    <name type="scientific">Durusdinium trenchii</name>
    <dbReference type="NCBI Taxonomy" id="1381693"/>
    <lineage>
        <taxon>Eukaryota</taxon>
        <taxon>Sar</taxon>
        <taxon>Alveolata</taxon>
        <taxon>Dinophyceae</taxon>
        <taxon>Suessiales</taxon>
        <taxon>Symbiodiniaceae</taxon>
        <taxon>Durusdinium</taxon>
    </lineage>
</organism>
<dbReference type="Proteomes" id="UP001642464">
    <property type="component" value="Unassembled WGS sequence"/>
</dbReference>
<accession>A0ABP0KBL9</accession>
<protein>
    <submittedName>
        <fullName evidence="2">Protein CLEC16A</fullName>
    </submittedName>
</protein>
<evidence type="ECO:0000313" key="3">
    <source>
        <dbReference type="Proteomes" id="UP001642464"/>
    </source>
</evidence>
<feature type="signal peptide" evidence="1">
    <location>
        <begin position="1"/>
        <end position="24"/>
    </location>
</feature>
<comment type="caution">
    <text evidence="2">The sequence shown here is derived from an EMBL/GenBank/DDBJ whole genome shotgun (WGS) entry which is preliminary data.</text>
</comment>
<gene>
    <name evidence="2" type="ORF">SCF082_LOCUS16523</name>
</gene>
<evidence type="ECO:0000256" key="1">
    <source>
        <dbReference type="SAM" id="SignalP"/>
    </source>
</evidence>
<keyword evidence="3" id="KW-1185">Reference proteome</keyword>
<reference evidence="2 3" key="1">
    <citation type="submission" date="2024-02" db="EMBL/GenBank/DDBJ databases">
        <authorList>
            <person name="Chen Y."/>
            <person name="Shah S."/>
            <person name="Dougan E. K."/>
            <person name="Thang M."/>
            <person name="Chan C."/>
        </authorList>
    </citation>
    <scope>NUCLEOTIDE SEQUENCE [LARGE SCALE GENOMIC DNA]</scope>
</reference>
<keyword evidence="1" id="KW-0732">Signal</keyword>